<feature type="domain" description="AAA+ ATPase" evidence="3">
    <location>
        <begin position="268"/>
        <end position="411"/>
    </location>
</feature>
<keyword evidence="1" id="KW-0067">ATP-binding</keyword>
<dbReference type="Pfam" id="PF01434">
    <property type="entry name" value="Peptidase_M41"/>
    <property type="match status" value="1"/>
</dbReference>
<comment type="similarity">
    <text evidence="1">Belongs to the AAA ATPase family.</text>
</comment>
<feature type="compositionally biased region" description="Basic and acidic residues" evidence="2">
    <location>
        <begin position="203"/>
        <end position="217"/>
    </location>
</feature>
<dbReference type="Gene3D" id="1.10.8.60">
    <property type="match status" value="1"/>
</dbReference>
<dbReference type="Proteomes" id="UP000290759">
    <property type="component" value="Unassembled WGS sequence"/>
</dbReference>
<protein>
    <submittedName>
        <fullName evidence="4">AAA family ATPase</fullName>
    </submittedName>
</protein>
<dbReference type="RefSeq" id="WP_129227726.1">
    <property type="nucleotide sequence ID" value="NZ_QYBB01000016.1"/>
</dbReference>
<organism evidence="4 5">
    <name type="scientific">Lichenibacterium minor</name>
    <dbReference type="NCBI Taxonomy" id="2316528"/>
    <lineage>
        <taxon>Bacteria</taxon>
        <taxon>Pseudomonadati</taxon>
        <taxon>Pseudomonadota</taxon>
        <taxon>Alphaproteobacteria</taxon>
        <taxon>Hyphomicrobiales</taxon>
        <taxon>Lichenihabitantaceae</taxon>
        <taxon>Lichenibacterium</taxon>
    </lineage>
</organism>
<dbReference type="SUPFAM" id="SSF52540">
    <property type="entry name" value="P-loop containing nucleoside triphosphate hydrolases"/>
    <property type="match status" value="1"/>
</dbReference>
<feature type="region of interest" description="Disordered" evidence="2">
    <location>
        <begin position="203"/>
        <end position="230"/>
    </location>
</feature>
<dbReference type="OrthoDB" id="9809379at2"/>
<dbReference type="PANTHER" id="PTHR23076:SF97">
    <property type="entry name" value="ATP-DEPENDENT ZINC METALLOPROTEASE YME1L1"/>
    <property type="match status" value="1"/>
</dbReference>
<dbReference type="Pfam" id="PF00004">
    <property type="entry name" value="AAA"/>
    <property type="match status" value="1"/>
</dbReference>
<evidence type="ECO:0000256" key="1">
    <source>
        <dbReference type="RuleBase" id="RU003651"/>
    </source>
</evidence>
<dbReference type="Gene3D" id="1.20.58.760">
    <property type="entry name" value="Peptidase M41"/>
    <property type="match status" value="1"/>
</dbReference>
<dbReference type="CDD" id="cd19481">
    <property type="entry name" value="RecA-like_protease"/>
    <property type="match status" value="1"/>
</dbReference>
<dbReference type="InterPro" id="IPR000642">
    <property type="entry name" value="Peptidase_M41"/>
</dbReference>
<proteinExistence type="inferred from homology"/>
<keyword evidence="1" id="KW-0547">Nucleotide-binding</keyword>
<dbReference type="PROSITE" id="PS00674">
    <property type="entry name" value="AAA"/>
    <property type="match status" value="1"/>
</dbReference>
<dbReference type="InterPro" id="IPR003960">
    <property type="entry name" value="ATPase_AAA_CS"/>
</dbReference>
<keyword evidence="5" id="KW-1185">Reference proteome</keyword>
<dbReference type="GO" id="GO:0016887">
    <property type="term" value="F:ATP hydrolysis activity"/>
    <property type="evidence" value="ECO:0007669"/>
    <property type="project" value="InterPro"/>
</dbReference>
<dbReference type="SUPFAM" id="SSF140990">
    <property type="entry name" value="FtsH protease domain-like"/>
    <property type="match status" value="1"/>
</dbReference>
<evidence type="ECO:0000313" key="5">
    <source>
        <dbReference type="Proteomes" id="UP000290759"/>
    </source>
</evidence>
<dbReference type="GO" id="GO:0005524">
    <property type="term" value="F:ATP binding"/>
    <property type="evidence" value="ECO:0007669"/>
    <property type="project" value="UniProtKB-KW"/>
</dbReference>
<evidence type="ECO:0000259" key="3">
    <source>
        <dbReference type="SMART" id="SM00382"/>
    </source>
</evidence>
<comment type="caution">
    <text evidence="4">The sequence shown here is derived from an EMBL/GenBank/DDBJ whole genome shotgun (WGS) entry which is preliminary data.</text>
</comment>
<dbReference type="InterPro" id="IPR003593">
    <property type="entry name" value="AAA+_ATPase"/>
</dbReference>
<dbReference type="Gene3D" id="3.40.50.300">
    <property type="entry name" value="P-loop containing nucleotide triphosphate hydrolases"/>
    <property type="match status" value="1"/>
</dbReference>
<dbReference type="InterPro" id="IPR027417">
    <property type="entry name" value="P-loop_NTPase"/>
</dbReference>
<dbReference type="AlphaFoldDB" id="A0A4V1RUI0"/>
<evidence type="ECO:0000256" key="2">
    <source>
        <dbReference type="SAM" id="MobiDB-lite"/>
    </source>
</evidence>
<dbReference type="SMART" id="SM00382">
    <property type="entry name" value="AAA"/>
    <property type="match status" value="1"/>
</dbReference>
<dbReference type="InterPro" id="IPR003959">
    <property type="entry name" value="ATPase_AAA_core"/>
</dbReference>
<evidence type="ECO:0000313" key="4">
    <source>
        <dbReference type="EMBL" id="RYC31224.1"/>
    </source>
</evidence>
<feature type="compositionally biased region" description="Low complexity" evidence="2">
    <location>
        <begin position="218"/>
        <end position="230"/>
    </location>
</feature>
<reference evidence="4 5" key="1">
    <citation type="submission" date="2018-12" db="EMBL/GenBank/DDBJ databases">
        <authorList>
            <person name="Grouzdev D.S."/>
            <person name="Krutkina M.S."/>
        </authorList>
    </citation>
    <scope>NUCLEOTIDE SEQUENCE [LARGE SCALE GENOMIC DNA]</scope>
    <source>
        <strain evidence="4 5">RmlP026</strain>
    </source>
</reference>
<dbReference type="PANTHER" id="PTHR23076">
    <property type="entry name" value="METALLOPROTEASE M41 FTSH"/>
    <property type="match status" value="1"/>
</dbReference>
<dbReference type="InterPro" id="IPR037219">
    <property type="entry name" value="Peptidase_M41-like"/>
</dbReference>
<dbReference type="GO" id="GO:0004176">
    <property type="term" value="F:ATP-dependent peptidase activity"/>
    <property type="evidence" value="ECO:0007669"/>
    <property type="project" value="InterPro"/>
</dbReference>
<gene>
    <name evidence="4" type="ORF">D3273_15145</name>
</gene>
<dbReference type="GO" id="GO:0006508">
    <property type="term" value="P:proteolysis"/>
    <property type="evidence" value="ECO:0007669"/>
    <property type="project" value="InterPro"/>
</dbReference>
<dbReference type="GO" id="GO:0030163">
    <property type="term" value="P:protein catabolic process"/>
    <property type="evidence" value="ECO:0007669"/>
    <property type="project" value="TreeGrafter"/>
</dbReference>
<dbReference type="GO" id="GO:0004222">
    <property type="term" value="F:metalloendopeptidase activity"/>
    <property type="evidence" value="ECO:0007669"/>
    <property type="project" value="InterPro"/>
</dbReference>
<reference evidence="4 5" key="2">
    <citation type="submission" date="2019-02" db="EMBL/GenBank/DDBJ databases">
        <title>'Lichenibacterium ramalinii' gen. nov. sp. nov., 'Lichenibacterium minor' gen. nov. sp. nov.</title>
        <authorList>
            <person name="Pankratov T."/>
        </authorList>
    </citation>
    <scope>NUCLEOTIDE SEQUENCE [LARGE SCALE GENOMIC DNA]</scope>
    <source>
        <strain evidence="4 5">RmlP026</strain>
    </source>
</reference>
<dbReference type="GO" id="GO:0005886">
    <property type="term" value="C:plasma membrane"/>
    <property type="evidence" value="ECO:0007669"/>
    <property type="project" value="TreeGrafter"/>
</dbReference>
<dbReference type="EMBL" id="QYBB01000016">
    <property type="protein sequence ID" value="RYC31224.1"/>
    <property type="molecule type" value="Genomic_DNA"/>
</dbReference>
<accession>A0A4V1RUI0</accession>
<sequence length="659" mass="69946">MSSLPHSFVAAIRSAQRVAMQVAAEEDIPPPEPVPPTTWLGAVFLDRAGVDPQVLRRGTTCVITGQDALINPVAEAIRTAIQDCVGGRHTKPGPGILVVGEDGVVLPGWYAAALRRGAPIVAVTADGRNMTPREAVTLADRTITIPMVPRGDVIASVVEAATGNKIRVKDEDAALLGWDDLILVVQPDGDHIDAGNRIRKLARDRAEGPSKAKDRRPGATPGAKPPAADGVVRRLSEMTGFGDAGHWGASLAADLRDYRAGSLPWSDVDRGILLSGPPGCGKTTFAKALALECEVDLVPTTYTDWSAAGGSAGDTMSRGMTKLFDQWRAKAKSGPFILFIDEVDTMGRRGENGHNESWFTAVINGWLAFLDGAAPRDGIVVVAATNHPERVDPALCRAGRLDRHVVLPAPDIGALSGVLRLHLGPEAGLDGLDAAARLCRGMSPAEISLLVRDARRTARRVFGRAVCADDVCAALRSRRQATGLDPAEDRVIAVHEAGHALVMLRSGVARLEEVDLDRRYARSTRSTVATLATVEGRLDILVAGLVAEQVLLGSHSAGCEQDLSDATALSMSALGRWGMGARGLRALDASHMLDDAWLSATIDEMLSASHRRVTALVAAHRGSVERLAEALIERRYLDADEVRVVVEGETLAPACGDRR</sequence>
<name>A0A4V1RUI0_9HYPH</name>